<comment type="caution">
    <text evidence="1">The sequence shown here is derived from an EMBL/GenBank/DDBJ whole genome shotgun (WGS) entry which is preliminary data.</text>
</comment>
<name>A0ABT7ZZ52_9FLAO</name>
<dbReference type="Proteomes" id="UP001231197">
    <property type="component" value="Unassembled WGS sequence"/>
</dbReference>
<proteinExistence type="predicted"/>
<protein>
    <recommendedName>
        <fullName evidence="3">RiboL-PSP-HEPN domain-containing protein</fullName>
    </recommendedName>
</protein>
<keyword evidence="2" id="KW-1185">Reference proteome</keyword>
<accession>A0ABT7ZZ52</accession>
<dbReference type="EMBL" id="JASDDK010000022">
    <property type="protein sequence ID" value="MDN3494284.1"/>
    <property type="molecule type" value="Genomic_DNA"/>
</dbReference>
<dbReference type="RefSeq" id="WP_290207984.1">
    <property type="nucleotide sequence ID" value="NZ_JASDDK010000022.1"/>
</dbReference>
<gene>
    <name evidence="1" type="ORF">QMA06_16325</name>
</gene>
<evidence type="ECO:0008006" key="3">
    <source>
        <dbReference type="Google" id="ProtNLM"/>
    </source>
</evidence>
<reference evidence="1 2" key="1">
    <citation type="journal article" date="2023" name="Int. J. Syst. Evol. Microbiol.">
        <title>Winogradskyella bathintestinalis sp. nov., isolated from the intestine of the deep-sea loosejaw dragonfish, Malacosteus niger.</title>
        <authorList>
            <person name="Uniacke-Lowe S."/>
            <person name="Johnson C.N."/>
            <person name="Stanton C."/>
            <person name="Hill C."/>
            <person name="Ross P."/>
        </authorList>
    </citation>
    <scope>NUCLEOTIDE SEQUENCE [LARGE SCALE GENOMIC DNA]</scope>
    <source>
        <strain evidence="1 2">APC 3343</strain>
    </source>
</reference>
<evidence type="ECO:0000313" key="2">
    <source>
        <dbReference type="Proteomes" id="UP001231197"/>
    </source>
</evidence>
<organism evidence="1 2">
    <name type="scientific">Winogradskyella bathintestinalis</name>
    <dbReference type="NCBI Taxonomy" id="3035208"/>
    <lineage>
        <taxon>Bacteria</taxon>
        <taxon>Pseudomonadati</taxon>
        <taxon>Bacteroidota</taxon>
        <taxon>Flavobacteriia</taxon>
        <taxon>Flavobacteriales</taxon>
        <taxon>Flavobacteriaceae</taxon>
        <taxon>Winogradskyella</taxon>
    </lineage>
</organism>
<evidence type="ECO:0000313" key="1">
    <source>
        <dbReference type="EMBL" id="MDN3494284.1"/>
    </source>
</evidence>
<sequence length="210" mass="24470">MEKQKLNKDVDESNLEHTFKNILLLEKLFISEIKKIYEIESGITEINHYIMSITNRAISLNRGFVTLAQSNNYQTAISLMRLQIDNCLRLYALSLYANSSEFYEKVLNGEHIRNLKDRDGNKMTDNYLVTKIDKIFPQFKSLYKKLSGHIHFSSEHFHFNNKVENETLSVSVGDIENLTIAEKVDYTFNMFLLGKDLLSIVAEYRIEITN</sequence>